<sequence length="57" mass="6690">MRTYEVDVEVTVRFSIPDIEAEDRQEAEIFVKRAAQNNDEWFVEYLLNSAWGTEAHA</sequence>
<dbReference type="AlphaFoldDB" id="A0A0F8ZGC3"/>
<reference evidence="1" key="1">
    <citation type="journal article" date="2015" name="Nature">
        <title>Complex archaea that bridge the gap between prokaryotes and eukaryotes.</title>
        <authorList>
            <person name="Spang A."/>
            <person name="Saw J.H."/>
            <person name="Jorgensen S.L."/>
            <person name="Zaremba-Niedzwiedzka K."/>
            <person name="Martijn J."/>
            <person name="Lind A.E."/>
            <person name="van Eijk R."/>
            <person name="Schleper C."/>
            <person name="Guy L."/>
            <person name="Ettema T.J."/>
        </authorList>
    </citation>
    <scope>NUCLEOTIDE SEQUENCE</scope>
</reference>
<evidence type="ECO:0000313" key="1">
    <source>
        <dbReference type="EMBL" id="KKK92818.1"/>
    </source>
</evidence>
<accession>A0A0F8ZGC3</accession>
<proteinExistence type="predicted"/>
<organism evidence="1">
    <name type="scientific">marine sediment metagenome</name>
    <dbReference type="NCBI Taxonomy" id="412755"/>
    <lineage>
        <taxon>unclassified sequences</taxon>
        <taxon>metagenomes</taxon>
        <taxon>ecological metagenomes</taxon>
    </lineage>
</organism>
<name>A0A0F8ZGC3_9ZZZZ</name>
<protein>
    <submittedName>
        <fullName evidence="1">Uncharacterized protein</fullName>
    </submittedName>
</protein>
<dbReference type="EMBL" id="LAZR01048044">
    <property type="protein sequence ID" value="KKK92818.1"/>
    <property type="molecule type" value="Genomic_DNA"/>
</dbReference>
<comment type="caution">
    <text evidence="1">The sequence shown here is derived from an EMBL/GenBank/DDBJ whole genome shotgun (WGS) entry which is preliminary data.</text>
</comment>
<gene>
    <name evidence="1" type="ORF">LCGC14_2699130</name>
</gene>